<dbReference type="SUPFAM" id="SSF144059">
    <property type="entry name" value="ImpE-like"/>
    <property type="match status" value="1"/>
</dbReference>
<dbReference type="RefSeq" id="WP_036004849.1">
    <property type="nucleotide sequence ID" value="NZ_CP012746.1"/>
</dbReference>
<evidence type="ECO:0000313" key="2">
    <source>
        <dbReference type="Proteomes" id="UP000019146"/>
    </source>
</evidence>
<dbReference type="InterPro" id="IPR011990">
    <property type="entry name" value="TPR-like_helical_dom_sf"/>
</dbReference>
<dbReference type="Pfam" id="PF07024">
    <property type="entry name" value="ImpE"/>
    <property type="match status" value="1"/>
</dbReference>
<reference evidence="1 2" key="1">
    <citation type="journal article" date="2014" name="Genome Announc.">
        <title>Draft Genome Sequence of the Haloacid-Degrading Burkholderia caribensis Strain MBA4.</title>
        <authorList>
            <person name="Pan Y."/>
            <person name="Kong K.F."/>
            <person name="Tsang J.S."/>
        </authorList>
    </citation>
    <scope>NUCLEOTIDE SEQUENCE [LARGE SCALE GENOMIC DNA]</scope>
    <source>
        <strain evidence="1 2">MBA4</strain>
    </source>
</reference>
<dbReference type="PIRSF" id="PIRSF029288">
    <property type="entry name" value="SciE_ImpE"/>
    <property type="match status" value="1"/>
</dbReference>
<dbReference type="Gene3D" id="1.25.40.10">
    <property type="entry name" value="Tetratricopeptide repeat domain"/>
    <property type="match status" value="1"/>
</dbReference>
<accession>A0A0N7JTZ6</accession>
<dbReference type="EMBL" id="CP012746">
    <property type="protein sequence ID" value="ALL64997.1"/>
    <property type="molecule type" value="Genomic_DNA"/>
</dbReference>
<sequence>MTGQPMQHVSSSAMRRLSPDTQIANVEAEVRRHPAQAAHRWALFQWLCVTYQWPRAMQQLQVYAQLEPSRAPVAQACRDLVRAELWRAKVMAGLQEPGLVFDGSPEWMGGMLDALRLAAKGQLDASDDARERALDLAPLVTGRAAGRTFDWIGDSDSRLGPVCEVMSAGRYRWLALADIRALRIERPLTLIDLVWASCTLTLKDGTVVRGFMPARYPISADQAEQVPQALQLGSETIWREAGRTGVIASGRKTWATSAGDFDLFELADCWFGDDEVNGSGAHRDAAMGVAR</sequence>
<protein>
    <submittedName>
        <fullName evidence="1">Protein of avirulence locus ImpE</fullName>
    </submittedName>
</protein>
<dbReference type="KEGG" id="bcai:K788_0002500"/>
<dbReference type="GeneID" id="69969100"/>
<name>A0A0N7JTZ6_9BURK</name>
<dbReference type="AlphaFoldDB" id="A0A0N7JTZ6"/>
<proteinExistence type="predicted"/>
<gene>
    <name evidence="1" type="ORF">K788_0002500</name>
</gene>
<organism evidence="1 2">
    <name type="scientific">Paraburkholderia caribensis MBA4</name>
    <dbReference type="NCBI Taxonomy" id="1323664"/>
    <lineage>
        <taxon>Bacteria</taxon>
        <taxon>Pseudomonadati</taxon>
        <taxon>Pseudomonadota</taxon>
        <taxon>Betaproteobacteria</taxon>
        <taxon>Burkholderiales</taxon>
        <taxon>Burkholderiaceae</taxon>
        <taxon>Paraburkholderia</taxon>
    </lineage>
</organism>
<evidence type="ECO:0000313" key="1">
    <source>
        <dbReference type="EMBL" id="ALL64997.1"/>
    </source>
</evidence>
<dbReference type="InterPro" id="IPR009211">
    <property type="entry name" value="TagJ"/>
</dbReference>
<dbReference type="Proteomes" id="UP000019146">
    <property type="component" value="Chromosome 1"/>
</dbReference>